<dbReference type="GO" id="GO:0016020">
    <property type="term" value="C:membrane"/>
    <property type="evidence" value="ECO:0007669"/>
    <property type="project" value="UniProtKB-SubCell"/>
</dbReference>
<feature type="transmembrane region" description="Helical" evidence="6">
    <location>
        <begin position="12"/>
        <end position="34"/>
    </location>
</feature>
<dbReference type="AlphaFoldDB" id="A0AAJ0G844"/>
<protein>
    <recommendedName>
        <fullName evidence="9">DUF1772-domain-containing protein</fullName>
    </recommendedName>
</protein>
<dbReference type="PANTHER" id="PTHR35042:SF1">
    <property type="entry name" value="DUF1772-DOMAIN-CONTAINING PROTEIN"/>
    <property type="match status" value="1"/>
</dbReference>
<organism evidence="7 8">
    <name type="scientific">Extremus antarcticus</name>
    <dbReference type="NCBI Taxonomy" id="702011"/>
    <lineage>
        <taxon>Eukaryota</taxon>
        <taxon>Fungi</taxon>
        <taxon>Dikarya</taxon>
        <taxon>Ascomycota</taxon>
        <taxon>Pezizomycotina</taxon>
        <taxon>Dothideomycetes</taxon>
        <taxon>Dothideomycetidae</taxon>
        <taxon>Mycosphaerellales</taxon>
        <taxon>Extremaceae</taxon>
        <taxon>Extremus</taxon>
    </lineage>
</organism>
<dbReference type="PANTHER" id="PTHR35042">
    <property type="entry name" value="ANTHRONE OXYGENASE ENCC"/>
    <property type="match status" value="1"/>
</dbReference>
<keyword evidence="4 6" id="KW-0472">Membrane</keyword>
<keyword evidence="8" id="KW-1185">Reference proteome</keyword>
<keyword evidence="2 6" id="KW-0812">Transmembrane</keyword>
<reference evidence="7" key="1">
    <citation type="submission" date="2023-04" db="EMBL/GenBank/DDBJ databases">
        <title>Black Yeasts Isolated from many extreme environments.</title>
        <authorList>
            <person name="Coleine C."/>
            <person name="Stajich J.E."/>
            <person name="Selbmann L."/>
        </authorList>
    </citation>
    <scope>NUCLEOTIDE SEQUENCE</scope>
    <source>
        <strain evidence="7">CCFEE 5312</strain>
    </source>
</reference>
<sequence length="158" mass="16610">MDPITVARYLSAPTAFILAGYSISASQSTVPLLYKVPSSISAEVFKGVFQNGAIIVAPGAVISASAFAYLAYAIPSQRRLYAASAALILAPLVWTKGVMMPGIERLIEISGSTVEQQKADASGEALKLMQAWVLQNWVRAALSASSGVTALYAWANNA</sequence>
<comment type="similarity">
    <text evidence="5">Belongs to the anthrone oxygenase family.</text>
</comment>
<accession>A0AAJ0G844</accession>
<evidence type="ECO:0000256" key="6">
    <source>
        <dbReference type="SAM" id="Phobius"/>
    </source>
</evidence>
<dbReference type="EMBL" id="JAWDJX010000056">
    <property type="protein sequence ID" value="KAK3047841.1"/>
    <property type="molecule type" value="Genomic_DNA"/>
</dbReference>
<feature type="transmembrane region" description="Helical" evidence="6">
    <location>
        <begin position="54"/>
        <end position="74"/>
    </location>
</feature>
<comment type="subcellular location">
    <subcellularLocation>
        <location evidence="1">Membrane</location>
        <topology evidence="1">Multi-pass membrane protein</topology>
    </subcellularLocation>
</comment>
<name>A0AAJ0G844_9PEZI</name>
<keyword evidence="3 6" id="KW-1133">Transmembrane helix</keyword>
<evidence type="ECO:0008006" key="9">
    <source>
        <dbReference type="Google" id="ProtNLM"/>
    </source>
</evidence>
<dbReference type="InterPro" id="IPR013901">
    <property type="entry name" value="Anthrone_oxy"/>
</dbReference>
<evidence type="ECO:0000313" key="8">
    <source>
        <dbReference type="Proteomes" id="UP001271007"/>
    </source>
</evidence>
<comment type="caution">
    <text evidence="7">The sequence shown here is derived from an EMBL/GenBank/DDBJ whole genome shotgun (WGS) entry which is preliminary data.</text>
</comment>
<dbReference type="Proteomes" id="UP001271007">
    <property type="component" value="Unassembled WGS sequence"/>
</dbReference>
<gene>
    <name evidence="7" type="ORF">LTR09_010816</name>
</gene>
<evidence type="ECO:0000256" key="4">
    <source>
        <dbReference type="ARBA" id="ARBA00023136"/>
    </source>
</evidence>
<evidence type="ECO:0000256" key="2">
    <source>
        <dbReference type="ARBA" id="ARBA00022692"/>
    </source>
</evidence>
<evidence type="ECO:0000256" key="1">
    <source>
        <dbReference type="ARBA" id="ARBA00004141"/>
    </source>
</evidence>
<dbReference type="Pfam" id="PF08592">
    <property type="entry name" value="Anthrone_oxy"/>
    <property type="match status" value="1"/>
</dbReference>
<proteinExistence type="inferred from homology"/>
<evidence type="ECO:0000313" key="7">
    <source>
        <dbReference type="EMBL" id="KAK3047841.1"/>
    </source>
</evidence>
<evidence type="ECO:0000256" key="3">
    <source>
        <dbReference type="ARBA" id="ARBA00022989"/>
    </source>
</evidence>
<evidence type="ECO:0000256" key="5">
    <source>
        <dbReference type="ARBA" id="ARBA00034313"/>
    </source>
</evidence>
<feature type="transmembrane region" description="Helical" evidence="6">
    <location>
        <begin position="80"/>
        <end position="99"/>
    </location>
</feature>